<gene>
    <name evidence="1" type="ORF">FAGAP_8195</name>
</gene>
<accession>A0A9P5B4G1</accession>
<dbReference type="EMBL" id="LUFC02000620">
    <property type="protein sequence ID" value="KAF4495642.1"/>
    <property type="molecule type" value="Genomic_DNA"/>
</dbReference>
<dbReference type="AlphaFoldDB" id="A0A9P5B4G1"/>
<name>A0A9P5B4G1_9HYPO</name>
<keyword evidence="2" id="KW-1185">Reference proteome</keyword>
<protein>
    <submittedName>
        <fullName evidence="1">Uncharacterized protein</fullName>
    </submittedName>
</protein>
<sequence>MSSPGYVGLDQLEGRHYDSLSVALCNVLNTDIALMTFAQVIDGHPTADVVWDRYLATYEPSHPTINHKTLCEGALEKAKGFRAQFSMADVMVDLEKLMLIKRRALPLVPFSYD</sequence>
<dbReference type="Proteomes" id="UP000737391">
    <property type="component" value="Unassembled WGS sequence"/>
</dbReference>
<comment type="caution">
    <text evidence="1">The sequence shown here is derived from an EMBL/GenBank/DDBJ whole genome shotgun (WGS) entry which is preliminary data.</text>
</comment>
<evidence type="ECO:0000313" key="2">
    <source>
        <dbReference type="Proteomes" id="UP000737391"/>
    </source>
</evidence>
<reference evidence="1" key="1">
    <citation type="submission" date="2020-01" db="EMBL/GenBank/DDBJ databases">
        <title>Identification and distribution of gene clusters putatively required for synthesis of sphingolipid metabolism inhibitors in phylogenetically diverse species of the filamentous fungus Fusarium.</title>
        <authorList>
            <person name="Kim H.-S."/>
            <person name="Busman M."/>
            <person name="Brown D.W."/>
            <person name="Divon H."/>
            <person name="Uhlig S."/>
            <person name="Proctor R.H."/>
        </authorList>
    </citation>
    <scope>NUCLEOTIDE SEQUENCE</scope>
    <source>
        <strain evidence="1">NRRL 31653</strain>
    </source>
</reference>
<proteinExistence type="predicted"/>
<dbReference type="OrthoDB" id="5346581at2759"/>
<evidence type="ECO:0000313" key="1">
    <source>
        <dbReference type="EMBL" id="KAF4495642.1"/>
    </source>
</evidence>
<organism evidence="1 2">
    <name type="scientific">Fusarium agapanthi</name>
    <dbReference type="NCBI Taxonomy" id="1803897"/>
    <lineage>
        <taxon>Eukaryota</taxon>
        <taxon>Fungi</taxon>
        <taxon>Dikarya</taxon>
        <taxon>Ascomycota</taxon>
        <taxon>Pezizomycotina</taxon>
        <taxon>Sordariomycetes</taxon>
        <taxon>Hypocreomycetidae</taxon>
        <taxon>Hypocreales</taxon>
        <taxon>Nectriaceae</taxon>
        <taxon>Fusarium</taxon>
        <taxon>Fusarium fujikuroi species complex</taxon>
    </lineage>
</organism>